<reference evidence="3" key="1">
    <citation type="submission" date="2022-10" db="EMBL/GenBank/DDBJ databases">
        <authorList>
            <person name="Chen Y."/>
            <person name="Dougan E. K."/>
            <person name="Chan C."/>
            <person name="Rhodes N."/>
            <person name="Thang M."/>
        </authorList>
    </citation>
    <scope>NUCLEOTIDE SEQUENCE</scope>
</reference>
<sequence>MAPSRGPLEEAMKVKLRQMQAARDLDLNQLQEQLASHVAKVQQHEEDLAATEARLRASMTEMEELRASASENEEERINREQQSSSLRSRLEQAYAEKAQLETEFVDFRRAEMEAETARERRFREDLGKAESSSNALHSRCMDLQAKVSLLRDKEELLEAEAEASTRATEECQSELEELKTELKAALAAAQRAASSAEVAKRERRDMLAEREELRDTLADLEAAMPPSKCCALQ</sequence>
<evidence type="ECO:0000313" key="3">
    <source>
        <dbReference type="EMBL" id="CAI3987796.1"/>
    </source>
</evidence>
<feature type="region of interest" description="Disordered" evidence="2">
    <location>
        <begin position="61"/>
        <end position="84"/>
    </location>
</feature>
<evidence type="ECO:0000313" key="5">
    <source>
        <dbReference type="EMBL" id="CAL4775108.1"/>
    </source>
</evidence>
<evidence type="ECO:0000256" key="1">
    <source>
        <dbReference type="SAM" id="Coils"/>
    </source>
</evidence>
<gene>
    <name evidence="3" type="ORF">C1SCF055_LOCUS15041</name>
</gene>
<evidence type="ECO:0000313" key="4">
    <source>
        <dbReference type="EMBL" id="CAL1141171.1"/>
    </source>
</evidence>
<feature type="coiled-coil region" evidence="1">
    <location>
        <begin position="140"/>
        <end position="223"/>
    </location>
</feature>
<keyword evidence="1" id="KW-0175">Coiled coil</keyword>
<evidence type="ECO:0000313" key="6">
    <source>
        <dbReference type="Proteomes" id="UP001152797"/>
    </source>
</evidence>
<dbReference type="Proteomes" id="UP001152797">
    <property type="component" value="Unassembled WGS sequence"/>
</dbReference>
<protein>
    <submittedName>
        <fullName evidence="5">Oligopeptidase A</fullName>
    </submittedName>
</protein>
<dbReference type="AlphaFoldDB" id="A0A9P1CA91"/>
<evidence type="ECO:0000256" key="2">
    <source>
        <dbReference type="SAM" id="MobiDB-lite"/>
    </source>
</evidence>
<dbReference type="EMBL" id="CAMXCT010001202">
    <property type="protein sequence ID" value="CAI3987796.1"/>
    <property type="molecule type" value="Genomic_DNA"/>
</dbReference>
<keyword evidence="6" id="KW-1185">Reference proteome</keyword>
<organism evidence="3">
    <name type="scientific">Cladocopium goreaui</name>
    <dbReference type="NCBI Taxonomy" id="2562237"/>
    <lineage>
        <taxon>Eukaryota</taxon>
        <taxon>Sar</taxon>
        <taxon>Alveolata</taxon>
        <taxon>Dinophyceae</taxon>
        <taxon>Suessiales</taxon>
        <taxon>Symbiodiniaceae</taxon>
        <taxon>Cladocopium</taxon>
    </lineage>
</organism>
<dbReference type="OrthoDB" id="426292at2759"/>
<proteinExistence type="predicted"/>
<accession>A0A9P1CA91</accession>
<dbReference type="EMBL" id="CAMXCT020001202">
    <property type="protein sequence ID" value="CAL1141171.1"/>
    <property type="molecule type" value="Genomic_DNA"/>
</dbReference>
<name>A0A9P1CA91_9DINO</name>
<reference evidence="4" key="2">
    <citation type="submission" date="2024-04" db="EMBL/GenBank/DDBJ databases">
        <authorList>
            <person name="Chen Y."/>
            <person name="Shah S."/>
            <person name="Dougan E. K."/>
            <person name="Thang M."/>
            <person name="Chan C."/>
        </authorList>
    </citation>
    <scope>NUCLEOTIDE SEQUENCE [LARGE SCALE GENOMIC DNA]</scope>
</reference>
<comment type="caution">
    <text evidence="3">The sequence shown here is derived from an EMBL/GenBank/DDBJ whole genome shotgun (WGS) entry which is preliminary data.</text>
</comment>
<dbReference type="EMBL" id="CAMXCT030001202">
    <property type="protein sequence ID" value="CAL4775108.1"/>
    <property type="molecule type" value="Genomic_DNA"/>
</dbReference>